<dbReference type="KEGG" id="lact:D7I46_01495"/>
<dbReference type="RefSeq" id="WP_120771261.1">
    <property type="nucleotide sequence ID" value="NZ_CP032627.1"/>
</dbReference>
<reference evidence="1 2" key="1">
    <citation type="submission" date="2018-09" db="EMBL/GenBank/DDBJ databases">
        <title>Genome sequencing of strain 1JSPR-7.</title>
        <authorList>
            <person name="Heo J."/>
            <person name="Kim S.-J."/>
            <person name="Kwon S.-W."/>
        </authorList>
    </citation>
    <scope>NUCLEOTIDE SEQUENCE [LARGE SCALE GENOMIC DNA]</scope>
    <source>
        <strain evidence="1 2">1JSPR-7</strain>
    </source>
</reference>
<protein>
    <submittedName>
        <fullName evidence="1">Uncharacterized protein</fullName>
    </submittedName>
</protein>
<dbReference type="EMBL" id="CP032627">
    <property type="protein sequence ID" value="AYF99872.1"/>
    <property type="molecule type" value="Genomic_DNA"/>
</dbReference>
<evidence type="ECO:0000313" key="1">
    <source>
        <dbReference type="EMBL" id="AYF99872.1"/>
    </source>
</evidence>
<name>A0A387B853_9LACT</name>
<organism evidence="1 2">
    <name type="scientific">Lactococcus allomyrinae</name>
    <dbReference type="NCBI Taxonomy" id="2419773"/>
    <lineage>
        <taxon>Bacteria</taxon>
        <taxon>Bacillati</taxon>
        <taxon>Bacillota</taxon>
        <taxon>Bacilli</taxon>
        <taxon>Lactobacillales</taxon>
        <taxon>Streptococcaceae</taxon>
        <taxon>Lactococcus</taxon>
    </lineage>
</organism>
<accession>A0A387B853</accession>
<dbReference type="Proteomes" id="UP000269374">
    <property type="component" value="Chromosome"/>
</dbReference>
<dbReference type="AlphaFoldDB" id="A0A387B853"/>
<proteinExistence type="predicted"/>
<gene>
    <name evidence="1" type="ORF">D7I46_01495</name>
</gene>
<evidence type="ECO:0000313" key="2">
    <source>
        <dbReference type="Proteomes" id="UP000269374"/>
    </source>
</evidence>
<sequence length="94" mass="10623">MFDNLGGNTDLLQYEHGKENIKKLLPPKIAHEYSQKENQFYQFLEQAHLNLSSEIKVIHSDFSSGASGKSADKIKEMLEEVGDTSFYSSTSFGF</sequence>
<keyword evidence="2" id="KW-1185">Reference proteome</keyword>